<dbReference type="AlphaFoldDB" id="A0A4Q9GXN4"/>
<feature type="transmembrane region" description="Helical" evidence="1">
    <location>
        <begin position="110"/>
        <end position="127"/>
    </location>
</feature>
<proteinExistence type="predicted"/>
<dbReference type="RefSeq" id="WP_130982511.1">
    <property type="nucleotide sequence ID" value="NZ_SISG01000001.1"/>
</dbReference>
<evidence type="ECO:0000313" key="3">
    <source>
        <dbReference type="EMBL" id="TBN58378.1"/>
    </source>
</evidence>
<name>A0A4Q9GXN4_9MICO</name>
<dbReference type="Pfam" id="PF00487">
    <property type="entry name" value="FA_desaturase"/>
    <property type="match status" value="1"/>
</dbReference>
<accession>A0A4Q9GXN4</accession>
<organism evidence="3 4">
    <name type="scientific">Glaciihabitans arcticus</name>
    <dbReference type="NCBI Taxonomy" id="2668039"/>
    <lineage>
        <taxon>Bacteria</taxon>
        <taxon>Bacillati</taxon>
        <taxon>Actinomycetota</taxon>
        <taxon>Actinomycetes</taxon>
        <taxon>Micrococcales</taxon>
        <taxon>Microbacteriaceae</taxon>
        <taxon>Glaciihabitans</taxon>
    </lineage>
</organism>
<keyword evidence="4" id="KW-1185">Reference proteome</keyword>
<dbReference type="PANTHER" id="PTHR19353">
    <property type="entry name" value="FATTY ACID DESATURASE 2"/>
    <property type="match status" value="1"/>
</dbReference>
<feature type="transmembrane region" description="Helical" evidence="1">
    <location>
        <begin position="208"/>
        <end position="226"/>
    </location>
</feature>
<reference evidence="4" key="1">
    <citation type="submission" date="2019-02" db="EMBL/GenBank/DDBJ databases">
        <title>Glaciihabitans arcticus sp. nov., a psychrotolerant bacterium isolated from polar soil.</title>
        <authorList>
            <person name="Dahal R.H."/>
        </authorList>
    </citation>
    <scope>NUCLEOTIDE SEQUENCE [LARGE SCALE GENOMIC DNA]</scope>
    <source>
        <strain evidence="4">RP-3-7</strain>
    </source>
</reference>
<dbReference type="EMBL" id="SISG01000001">
    <property type="protein sequence ID" value="TBN58378.1"/>
    <property type="molecule type" value="Genomic_DNA"/>
</dbReference>
<dbReference type="PIRSF" id="PIRSF015921">
    <property type="entry name" value="FA_sphinglp_des"/>
    <property type="match status" value="1"/>
</dbReference>
<dbReference type="InterPro" id="IPR005804">
    <property type="entry name" value="FA_desaturase_dom"/>
</dbReference>
<feature type="transmembrane region" description="Helical" evidence="1">
    <location>
        <begin position="174"/>
        <end position="196"/>
    </location>
</feature>
<feature type="transmembrane region" description="Helical" evidence="1">
    <location>
        <begin position="72"/>
        <end position="90"/>
    </location>
</feature>
<sequence length="365" mass="39895">MTTISPTKAPRTVRDRDDVQAQYARDYVDLVAAMTDLGLMRRRYGWYLGRGLILIALFAAAFVALFTLGAGPIQLVVAAVFGILFTQAAFLGHDGAHRQVFASGKNNERLARILSNVVVGLSYGWWMNKHGKHHANPNKVGKDGDIAPGAIVFTAEDARQRTGLAAFFLARQHWFFFPILTLAGLDLHVNAIKAVAGAEPVKHRALEAVLLTIRLVGFPALVVWAIGPWWALAFLVVQVAVFGVYMGGSFAPNHKGMPIVPPTLTIDFLRRQTLMSRNISGGPLVAIGMGGLNYQIEHHLFPTMPSSNLGKARPLVKAYCEQRGIAYTETTLVGSYRIVLAYLQKVGLGHADPFECPVTAQLRTR</sequence>
<comment type="caution">
    <text evidence="3">The sequence shown here is derived from an EMBL/GenBank/DDBJ whole genome shotgun (WGS) entry which is preliminary data.</text>
</comment>
<dbReference type="PANTHER" id="PTHR19353:SF19">
    <property type="entry name" value="DELTA(5) FATTY ACID DESATURASE C-RELATED"/>
    <property type="match status" value="1"/>
</dbReference>
<gene>
    <name evidence="3" type="ORF">EYE40_13800</name>
</gene>
<keyword evidence="1" id="KW-1133">Transmembrane helix</keyword>
<evidence type="ECO:0000256" key="1">
    <source>
        <dbReference type="SAM" id="Phobius"/>
    </source>
</evidence>
<dbReference type="GO" id="GO:0016020">
    <property type="term" value="C:membrane"/>
    <property type="evidence" value="ECO:0007669"/>
    <property type="project" value="TreeGrafter"/>
</dbReference>
<evidence type="ECO:0000313" key="4">
    <source>
        <dbReference type="Proteomes" id="UP000294194"/>
    </source>
</evidence>
<dbReference type="GO" id="GO:0016717">
    <property type="term" value="F:oxidoreductase activity, acting on paired donors, with oxidation of a pair of donors resulting in the reduction of molecular oxygen to two molecules of water"/>
    <property type="evidence" value="ECO:0007669"/>
    <property type="project" value="TreeGrafter"/>
</dbReference>
<evidence type="ECO:0000259" key="2">
    <source>
        <dbReference type="Pfam" id="PF00487"/>
    </source>
</evidence>
<feature type="domain" description="Fatty acid desaturase" evidence="2">
    <location>
        <begin position="74"/>
        <end position="330"/>
    </location>
</feature>
<dbReference type="GO" id="GO:0008610">
    <property type="term" value="P:lipid biosynthetic process"/>
    <property type="evidence" value="ECO:0007669"/>
    <property type="project" value="UniProtKB-ARBA"/>
</dbReference>
<protein>
    <submittedName>
        <fullName evidence="3">Acyl-CoA desaturase</fullName>
    </submittedName>
</protein>
<dbReference type="InterPro" id="IPR012171">
    <property type="entry name" value="Fatty_acid_desaturase"/>
</dbReference>
<keyword evidence="1" id="KW-0812">Transmembrane</keyword>
<feature type="transmembrane region" description="Helical" evidence="1">
    <location>
        <begin position="232"/>
        <end position="251"/>
    </location>
</feature>
<dbReference type="CDD" id="cd03506">
    <property type="entry name" value="Delta6-FADS-like"/>
    <property type="match status" value="1"/>
</dbReference>
<keyword evidence="1" id="KW-0472">Membrane</keyword>
<feature type="transmembrane region" description="Helical" evidence="1">
    <location>
        <begin position="44"/>
        <end position="66"/>
    </location>
</feature>
<dbReference type="Proteomes" id="UP000294194">
    <property type="component" value="Unassembled WGS sequence"/>
</dbReference>